<dbReference type="EMBL" id="JALGAR010000006">
    <property type="protein sequence ID" value="MCI4659734.1"/>
    <property type="molecule type" value="Genomic_DNA"/>
</dbReference>
<organism evidence="5 6">
    <name type="scientific">Cryobacterium zhongshanensis</name>
    <dbReference type="NCBI Taxonomy" id="2928153"/>
    <lineage>
        <taxon>Bacteria</taxon>
        <taxon>Bacillati</taxon>
        <taxon>Actinomycetota</taxon>
        <taxon>Actinomycetes</taxon>
        <taxon>Micrococcales</taxon>
        <taxon>Microbacteriaceae</taxon>
        <taxon>Cryobacterium</taxon>
    </lineage>
</organism>
<dbReference type="Pfam" id="PF08719">
    <property type="entry name" value="NADAR"/>
    <property type="match status" value="1"/>
</dbReference>
<protein>
    <submittedName>
        <fullName evidence="5">NADAR family protein</fullName>
    </submittedName>
</protein>
<dbReference type="CDD" id="cd15457">
    <property type="entry name" value="NADAR"/>
    <property type="match status" value="1"/>
</dbReference>
<accession>A0AA41QZL5</accession>
<comment type="catalytic activity">
    <reaction evidence="1">
        <text>5-amino-6-(5-phospho-D-ribosylamino)uracil + H2O = 5,6-diaminouracil + D-ribose 5-phosphate</text>
        <dbReference type="Rhea" id="RHEA:55020"/>
        <dbReference type="ChEBI" id="CHEBI:15377"/>
        <dbReference type="ChEBI" id="CHEBI:46252"/>
        <dbReference type="ChEBI" id="CHEBI:58453"/>
        <dbReference type="ChEBI" id="CHEBI:78346"/>
    </reaction>
</comment>
<sequence>MPENKMPVPRATTASPYDSQPTPTNASVPITRFRDGNRFLSNFWFVPQGVSFDQMTGPTVEHVFQAAKTLDRHQRGAILNARTALEAKTLGQKVDLRPDWEFLKLGVMAALQGSKYSDPQLAALLIATDNAHLEEGNHWHDTFWGVCSCSAHDAVGENWLGRLLMIKRSLLLA</sequence>
<gene>
    <name evidence="5" type="ORF">MQH31_18160</name>
</gene>
<evidence type="ECO:0000313" key="6">
    <source>
        <dbReference type="Proteomes" id="UP001165341"/>
    </source>
</evidence>
<name>A0AA41QZL5_9MICO</name>
<keyword evidence="6" id="KW-1185">Reference proteome</keyword>
<evidence type="ECO:0000256" key="3">
    <source>
        <dbReference type="SAM" id="MobiDB-lite"/>
    </source>
</evidence>
<proteinExistence type="predicted"/>
<dbReference type="Proteomes" id="UP001165341">
    <property type="component" value="Unassembled WGS sequence"/>
</dbReference>
<dbReference type="InterPro" id="IPR037238">
    <property type="entry name" value="YbiA-like_sf"/>
</dbReference>
<dbReference type="InterPro" id="IPR012816">
    <property type="entry name" value="NADAR"/>
</dbReference>
<evidence type="ECO:0000256" key="2">
    <source>
        <dbReference type="ARBA" id="ARBA00000751"/>
    </source>
</evidence>
<dbReference type="Gene3D" id="1.10.357.40">
    <property type="entry name" value="YbiA-like"/>
    <property type="match status" value="1"/>
</dbReference>
<comment type="caution">
    <text evidence="5">The sequence shown here is derived from an EMBL/GenBank/DDBJ whole genome shotgun (WGS) entry which is preliminary data.</text>
</comment>
<evidence type="ECO:0000313" key="5">
    <source>
        <dbReference type="EMBL" id="MCI4659734.1"/>
    </source>
</evidence>
<dbReference type="AlphaFoldDB" id="A0AA41QZL5"/>
<evidence type="ECO:0000259" key="4">
    <source>
        <dbReference type="Pfam" id="PF08719"/>
    </source>
</evidence>
<comment type="catalytic activity">
    <reaction evidence="2">
        <text>2,5-diamino-6-hydroxy-4-(5-phosphoribosylamino)-pyrimidine + H2O = 2,5,6-triamino-4-hydroxypyrimidine + D-ribose 5-phosphate</text>
        <dbReference type="Rhea" id="RHEA:23436"/>
        <dbReference type="ChEBI" id="CHEBI:15377"/>
        <dbReference type="ChEBI" id="CHEBI:58614"/>
        <dbReference type="ChEBI" id="CHEBI:78346"/>
        <dbReference type="ChEBI" id="CHEBI:137796"/>
    </reaction>
</comment>
<feature type="compositionally biased region" description="Polar residues" evidence="3">
    <location>
        <begin position="12"/>
        <end position="28"/>
    </location>
</feature>
<feature type="domain" description="NADAR" evidence="4">
    <location>
        <begin position="36"/>
        <end position="170"/>
    </location>
</feature>
<evidence type="ECO:0000256" key="1">
    <source>
        <dbReference type="ARBA" id="ARBA00000022"/>
    </source>
</evidence>
<reference evidence="5" key="1">
    <citation type="submission" date="2022-03" db="EMBL/GenBank/DDBJ databases">
        <title>Cryobacterium sp. nov. strain ZS14-85, isolated from Antarctic soil.</title>
        <authorList>
            <person name="Li J."/>
            <person name="Niu G."/>
        </authorList>
    </citation>
    <scope>NUCLEOTIDE SEQUENCE</scope>
    <source>
        <strain evidence="5">ZS14-85</strain>
    </source>
</reference>
<dbReference type="SUPFAM" id="SSF143990">
    <property type="entry name" value="YbiA-like"/>
    <property type="match status" value="1"/>
</dbReference>
<feature type="region of interest" description="Disordered" evidence="3">
    <location>
        <begin position="1"/>
        <end position="28"/>
    </location>
</feature>